<dbReference type="PANTHER" id="PTHR43211">
    <property type="entry name" value="FUMARYLACETOACETATE HYDROLASE"/>
    <property type="match status" value="1"/>
</dbReference>
<gene>
    <name evidence="2" type="ORF">N1028_03245</name>
</gene>
<dbReference type="InterPro" id="IPR036663">
    <property type="entry name" value="Fumarylacetoacetase_C_sf"/>
</dbReference>
<evidence type="ECO:0000313" key="3">
    <source>
        <dbReference type="Proteomes" id="UP001165587"/>
    </source>
</evidence>
<dbReference type="EMBL" id="JANLCK010000002">
    <property type="protein sequence ID" value="MCS5724905.1"/>
    <property type="molecule type" value="Genomic_DNA"/>
</dbReference>
<comment type="caution">
    <text evidence="2">The sequence shown here is derived from an EMBL/GenBank/DDBJ whole genome shotgun (WGS) entry which is preliminary data.</text>
</comment>
<dbReference type="RefSeq" id="WP_259525380.1">
    <property type="nucleotide sequence ID" value="NZ_JANLCK010000002.1"/>
</dbReference>
<dbReference type="InterPro" id="IPR011234">
    <property type="entry name" value="Fumarylacetoacetase-like_C"/>
</dbReference>
<name>A0AA41XET0_9MICO</name>
<dbReference type="Gene3D" id="3.90.850.10">
    <property type="entry name" value="Fumarylacetoacetase-like, C-terminal domain"/>
    <property type="match status" value="1"/>
</dbReference>
<reference evidence="2" key="1">
    <citation type="submission" date="2022-08" db="EMBL/GenBank/DDBJ databases">
        <authorList>
            <person name="Deng Y."/>
            <person name="Han X.-F."/>
            <person name="Zhang Y.-Q."/>
        </authorList>
    </citation>
    <scope>NUCLEOTIDE SEQUENCE</scope>
    <source>
        <strain evidence="2">CPCC 203407</strain>
    </source>
</reference>
<dbReference type="Pfam" id="PF01557">
    <property type="entry name" value="FAA_hydrolase"/>
    <property type="match status" value="1"/>
</dbReference>
<keyword evidence="3" id="KW-1185">Reference proteome</keyword>
<organism evidence="2 3">
    <name type="scientific">Herbiconiux oxytropis</name>
    <dbReference type="NCBI Taxonomy" id="2970915"/>
    <lineage>
        <taxon>Bacteria</taxon>
        <taxon>Bacillati</taxon>
        <taxon>Actinomycetota</taxon>
        <taxon>Actinomycetes</taxon>
        <taxon>Micrococcales</taxon>
        <taxon>Microbacteriaceae</taxon>
        <taxon>Herbiconiux</taxon>
    </lineage>
</organism>
<dbReference type="SUPFAM" id="SSF56529">
    <property type="entry name" value="FAH"/>
    <property type="match status" value="1"/>
</dbReference>
<dbReference type="AlphaFoldDB" id="A0AA41XET0"/>
<accession>A0AA41XET0</accession>
<evidence type="ECO:0000259" key="1">
    <source>
        <dbReference type="Pfam" id="PF01557"/>
    </source>
</evidence>
<dbReference type="GO" id="GO:0016787">
    <property type="term" value="F:hydrolase activity"/>
    <property type="evidence" value="ECO:0007669"/>
    <property type="project" value="UniProtKB-KW"/>
</dbReference>
<keyword evidence="2" id="KW-0378">Hydrolase</keyword>
<proteinExistence type="predicted"/>
<dbReference type="Proteomes" id="UP001165587">
    <property type="component" value="Unassembled WGS sequence"/>
</dbReference>
<protein>
    <submittedName>
        <fullName evidence="2">Fumarylacetoacetate hydrolase family protein</fullName>
    </submittedName>
</protein>
<sequence length="338" mass="36411">MRLVTFARRMLDGAELQAVVLRAGILHGDRVVDIDLALAAAGLPARGGREPGGPSELIRIIGGGERALDEVQDVCDAAMTAGREGPVTHPATEVQLVAPLPRPNSLRDFLAIEEHMRGSVAAGVIQEVPDEWYRIPAHYKGNVDEIYGPDDTIPWPAFTDKLDYELEICAVIGAPGRRIAANDASEHIVGYTLYNDWSARDIQAREMSIGIGPGICKDFGSSIGPCIATPDEFDWRTAALEARVDGEVWSAGTVGTMQFSFEEIVEWTSQEQTLRPGDLLGSGTIARGCGVEIGRWINEGSVVELEAEGIGILRNQVGRKGEGPSRAVELDATFARAR</sequence>
<evidence type="ECO:0000313" key="2">
    <source>
        <dbReference type="EMBL" id="MCS5724905.1"/>
    </source>
</evidence>
<feature type="domain" description="Fumarylacetoacetase-like C-terminal" evidence="1">
    <location>
        <begin position="109"/>
        <end position="317"/>
    </location>
</feature>
<dbReference type="PANTHER" id="PTHR43211:SF1">
    <property type="entry name" value="BLL6422 PROTEIN"/>
    <property type="match status" value="1"/>
</dbReference>